<dbReference type="InterPro" id="IPR022641">
    <property type="entry name" value="CheR_N"/>
</dbReference>
<dbReference type="PANTHER" id="PTHR24422:SF19">
    <property type="entry name" value="CHEMOTAXIS PROTEIN METHYLTRANSFERASE"/>
    <property type="match status" value="1"/>
</dbReference>
<evidence type="ECO:0000256" key="6">
    <source>
        <dbReference type="PIRSR" id="PIRSR000410-1"/>
    </source>
</evidence>
<evidence type="ECO:0000313" key="9">
    <source>
        <dbReference type="Proteomes" id="UP001156870"/>
    </source>
</evidence>
<gene>
    <name evidence="8" type="primary">cheR3</name>
    <name evidence="8" type="ORF">GCM10007877_01140</name>
</gene>
<name>A0AA37T3Q2_9GAMM</name>
<dbReference type="InterPro" id="IPR029063">
    <property type="entry name" value="SAM-dependent_MTases_sf"/>
</dbReference>
<sequence length="283" mass="33028">MNLERIEQHSLSDQEFAYLCQLVHDSTGIVLTEQKRQMVYRRLMRRTRELKITSFSEYCKLLKKADNEEMVNFINAITTNLTSFFREEHHFDFLRESYFPKILSDNSKRLRCWSAGCSTGEEAYSLAITINDVFSSVMSSWDIKVLATDLDTQVLETACNGIYAENRIEEIPESIKLKWFKPGSGENEGLVKVKKDLRRLISFKQLNLLSLWPMRGQFDVIFCRNVMIYFDRDTQKKLIDRFCDLLPSGGFLMTGHSESCAKAVPYLHQCGRTIFQKKHDRVL</sequence>
<dbReference type="AlphaFoldDB" id="A0AA37T3Q2"/>
<feature type="binding site" evidence="6">
    <location>
        <position position="80"/>
    </location>
    <ligand>
        <name>S-adenosyl-L-methionine</name>
        <dbReference type="ChEBI" id="CHEBI:59789"/>
    </ligand>
</feature>
<evidence type="ECO:0000256" key="1">
    <source>
        <dbReference type="ARBA" id="ARBA00001541"/>
    </source>
</evidence>
<dbReference type="GO" id="GO:0008983">
    <property type="term" value="F:protein-glutamate O-methyltransferase activity"/>
    <property type="evidence" value="ECO:0007669"/>
    <property type="project" value="UniProtKB-EC"/>
</dbReference>
<dbReference type="InterPro" id="IPR000780">
    <property type="entry name" value="CheR_MeTrfase"/>
</dbReference>
<comment type="caution">
    <text evidence="8">The sequence shown here is derived from an EMBL/GenBank/DDBJ whole genome shotgun (WGS) entry which is preliminary data.</text>
</comment>
<keyword evidence="2 5" id="KW-0489">Methyltransferase</keyword>
<feature type="binding site" evidence="6">
    <location>
        <position position="82"/>
    </location>
    <ligand>
        <name>S-adenosyl-L-methionine</name>
        <dbReference type="ChEBI" id="CHEBI:59789"/>
    </ligand>
</feature>
<evidence type="ECO:0000256" key="3">
    <source>
        <dbReference type="ARBA" id="ARBA00022679"/>
    </source>
</evidence>
<keyword evidence="9" id="KW-1185">Reference proteome</keyword>
<keyword evidence="4 5" id="KW-0949">S-adenosyl-L-methionine</keyword>
<protein>
    <recommendedName>
        <fullName evidence="5">Chemotaxis protein methyltransferase</fullName>
        <ecNumber evidence="5">2.1.1.80</ecNumber>
    </recommendedName>
</protein>
<dbReference type="Proteomes" id="UP001156870">
    <property type="component" value="Unassembled WGS sequence"/>
</dbReference>
<dbReference type="SUPFAM" id="SSF53335">
    <property type="entry name" value="S-adenosyl-L-methionine-dependent methyltransferases"/>
    <property type="match status" value="1"/>
</dbReference>
<dbReference type="Gene3D" id="1.10.155.10">
    <property type="entry name" value="Chemotaxis receptor methyltransferase CheR, N-terminal domain"/>
    <property type="match status" value="1"/>
</dbReference>
<proteinExistence type="predicted"/>
<dbReference type="PANTHER" id="PTHR24422">
    <property type="entry name" value="CHEMOTAXIS PROTEIN METHYLTRANSFERASE"/>
    <property type="match status" value="1"/>
</dbReference>
<dbReference type="InterPro" id="IPR036804">
    <property type="entry name" value="CheR_N_sf"/>
</dbReference>
<dbReference type="EMBL" id="BSPD01000002">
    <property type="protein sequence ID" value="GLS24403.1"/>
    <property type="molecule type" value="Genomic_DNA"/>
</dbReference>
<dbReference type="GO" id="GO:0032259">
    <property type="term" value="P:methylation"/>
    <property type="evidence" value="ECO:0007669"/>
    <property type="project" value="UniProtKB-KW"/>
</dbReference>
<dbReference type="InterPro" id="IPR026024">
    <property type="entry name" value="Chemotaxis_MeTrfase_CheR"/>
</dbReference>
<evidence type="ECO:0000256" key="5">
    <source>
        <dbReference type="PIRNR" id="PIRNR000410"/>
    </source>
</evidence>
<feature type="binding site" evidence="6">
    <location>
        <position position="86"/>
    </location>
    <ligand>
        <name>S-adenosyl-L-methionine</name>
        <dbReference type="ChEBI" id="CHEBI:59789"/>
    </ligand>
</feature>
<feature type="domain" description="CheR-type methyltransferase" evidence="7">
    <location>
        <begin position="4"/>
        <end position="280"/>
    </location>
</feature>
<dbReference type="Pfam" id="PF03705">
    <property type="entry name" value="CheR_N"/>
    <property type="match status" value="1"/>
</dbReference>
<dbReference type="Pfam" id="PF01739">
    <property type="entry name" value="CheR"/>
    <property type="match status" value="1"/>
</dbReference>
<reference evidence="8 9" key="1">
    <citation type="journal article" date="2014" name="Int. J. Syst. Evol. Microbiol.">
        <title>Complete genome sequence of Corynebacterium casei LMG S-19264T (=DSM 44701T), isolated from a smear-ripened cheese.</title>
        <authorList>
            <consortium name="US DOE Joint Genome Institute (JGI-PGF)"/>
            <person name="Walter F."/>
            <person name="Albersmeier A."/>
            <person name="Kalinowski J."/>
            <person name="Ruckert C."/>
        </authorList>
    </citation>
    <scope>NUCLEOTIDE SEQUENCE [LARGE SCALE GENOMIC DNA]</scope>
    <source>
        <strain evidence="8 9">NBRC 110095</strain>
    </source>
</reference>
<accession>A0AA37T3Q2</accession>
<dbReference type="Gene3D" id="3.40.50.150">
    <property type="entry name" value="Vaccinia Virus protein VP39"/>
    <property type="match status" value="1"/>
</dbReference>
<keyword evidence="3 5" id="KW-0808">Transferase</keyword>
<dbReference type="SUPFAM" id="SSF47757">
    <property type="entry name" value="Chemotaxis receptor methyltransferase CheR, N-terminal domain"/>
    <property type="match status" value="1"/>
</dbReference>
<dbReference type="InterPro" id="IPR050903">
    <property type="entry name" value="Bact_Chemotaxis_MeTrfase"/>
</dbReference>
<feature type="binding site" evidence="6">
    <location>
        <position position="122"/>
    </location>
    <ligand>
        <name>S-adenosyl-L-methionine</name>
        <dbReference type="ChEBI" id="CHEBI:59789"/>
    </ligand>
</feature>
<feature type="binding site" evidence="6">
    <location>
        <begin position="224"/>
        <end position="225"/>
    </location>
    <ligand>
        <name>S-adenosyl-L-methionine</name>
        <dbReference type="ChEBI" id="CHEBI:59789"/>
    </ligand>
</feature>
<feature type="binding site" evidence="6">
    <location>
        <begin position="207"/>
        <end position="208"/>
    </location>
    <ligand>
        <name>S-adenosyl-L-methionine</name>
        <dbReference type="ChEBI" id="CHEBI:59789"/>
    </ligand>
</feature>
<evidence type="ECO:0000256" key="4">
    <source>
        <dbReference type="ARBA" id="ARBA00022691"/>
    </source>
</evidence>
<dbReference type="InterPro" id="IPR022642">
    <property type="entry name" value="CheR_C"/>
</dbReference>
<dbReference type="PRINTS" id="PR00996">
    <property type="entry name" value="CHERMTFRASE"/>
</dbReference>
<evidence type="ECO:0000313" key="8">
    <source>
        <dbReference type="EMBL" id="GLS24403.1"/>
    </source>
</evidence>
<evidence type="ECO:0000256" key="2">
    <source>
        <dbReference type="ARBA" id="ARBA00022603"/>
    </source>
</evidence>
<dbReference type="PIRSF" id="PIRSF000410">
    <property type="entry name" value="CheR"/>
    <property type="match status" value="1"/>
</dbReference>
<feature type="binding site" evidence="6">
    <location>
        <position position="149"/>
    </location>
    <ligand>
        <name>S-adenosyl-L-methionine</name>
        <dbReference type="ChEBI" id="CHEBI:59789"/>
    </ligand>
</feature>
<dbReference type="SMART" id="SM00138">
    <property type="entry name" value="MeTrc"/>
    <property type="match status" value="1"/>
</dbReference>
<dbReference type="EC" id="2.1.1.80" evidence="5"/>
<comment type="function">
    <text evidence="5">Methylation of the membrane-bound methyl-accepting chemotaxis proteins (MCP) to form gamma-glutamyl methyl ester residues in MCP.</text>
</comment>
<comment type="catalytic activity">
    <reaction evidence="1 5">
        <text>L-glutamyl-[protein] + S-adenosyl-L-methionine = [protein]-L-glutamate 5-O-methyl ester + S-adenosyl-L-homocysteine</text>
        <dbReference type="Rhea" id="RHEA:24452"/>
        <dbReference type="Rhea" id="RHEA-COMP:10208"/>
        <dbReference type="Rhea" id="RHEA-COMP:10311"/>
        <dbReference type="ChEBI" id="CHEBI:29973"/>
        <dbReference type="ChEBI" id="CHEBI:57856"/>
        <dbReference type="ChEBI" id="CHEBI:59789"/>
        <dbReference type="ChEBI" id="CHEBI:82795"/>
        <dbReference type="EC" id="2.1.1.80"/>
    </reaction>
</comment>
<organism evidence="8 9">
    <name type="scientific">Marinibactrum halimedae</name>
    <dbReference type="NCBI Taxonomy" id="1444977"/>
    <lineage>
        <taxon>Bacteria</taxon>
        <taxon>Pseudomonadati</taxon>
        <taxon>Pseudomonadota</taxon>
        <taxon>Gammaproteobacteria</taxon>
        <taxon>Cellvibrionales</taxon>
        <taxon>Cellvibrionaceae</taxon>
        <taxon>Marinibactrum</taxon>
    </lineage>
</organism>
<dbReference type="PROSITE" id="PS50123">
    <property type="entry name" value="CHER"/>
    <property type="match status" value="1"/>
</dbReference>
<evidence type="ECO:0000259" key="7">
    <source>
        <dbReference type="PROSITE" id="PS50123"/>
    </source>
</evidence>